<organism evidence="1 2">
    <name type="scientific">Nannocystis pusilla</name>
    <dbReference type="NCBI Taxonomy" id="889268"/>
    <lineage>
        <taxon>Bacteria</taxon>
        <taxon>Pseudomonadati</taxon>
        <taxon>Myxococcota</taxon>
        <taxon>Polyangia</taxon>
        <taxon>Nannocystales</taxon>
        <taxon>Nannocystaceae</taxon>
        <taxon>Nannocystis</taxon>
    </lineage>
</organism>
<dbReference type="Proteomes" id="UP001139031">
    <property type="component" value="Unassembled WGS sequence"/>
</dbReference>
<evidence type="ECO:0000313" key="2">
    <source>
        <dbReference type="Proteomes" id="UP001139031"/>
    </source>
</evidence>
<dbReference type="RefSeq" id="WP_224192392.1">
    <property type="nucleotide sequence ID" value="NZ_JAIRAU010000019.1"/>
</dbReference>
<evidence type="ECO:0000313" key="1">
    <source>
        <dbReference type="EMBL" id="MBZ5710622.1"/>
    </source>
</evidence>
<sequence>MIELGGRELLRELESGARGAIGEARTRADLLAITGPHGLAGDVGVGGGRLVMVADDDFLLSAGRRRGEMRPDDQEFVVLQLPPL</sequence>
<keyword evidence="2" id="KW-1185">Reference proteome</keyword>
<name>A0ABS7TQV5_9BACT</name>
<proteinExistence type="predicted"/>
<gene>
    <name evidence="1" type="ORF">K7C98_15280</name>
</gene>
<reference evidence="1" key="1">
    <citation type="submission" date="2021-08" db="EMBL/GenBank/DDBJ databases">
        <authorList>
            <person name="Stevens D.C."/>
        </authorList>
    </citation>
    <scope>NUCLEOTIDE SEQUENCE</scope>
    <source>
        <strain evidence="1">DSM 53165</strain>
    </source>
</reference>
<comment type="caution">
    <text evidence="1">The sequence shown here is derived from an EMBL/GenBank/DDBJ whole genome shotgun (WGS) entry which is preliminary data.</text>
</comment>
<protein>
    <submittedName>
        <fullName evidence="1">Uncharacterized protein</fullName>
    </submittedName>
</protein>
<dbReference type="EMBL" id="JAIRAU010000019">
    <property type="protein sequence ID" value="MBZ5710622.1"/>
    <property type="molecule type" value="Genomic_DNA"/>
</dbReference>
<accession>A0ABS7TQV5</accession>